<protein>
    <submittedName>
        <fullName evidence="2">Leukocyte immunoglobulin-like receptor subfamily B member 4</fullName>
    </submittedName>
</protein>
<gene>
    <name evidence="2" type="primary">LOC123521948</name>
</gene>
<evidence type="ECO:0000313" key="2">
    <source>
        <dbReference type="RefSeq" id="XP_045148328.1"/>
    </source>
</evidence>
<accession>A0AC55D9A8</accession>
<organism evidence="1 2">
    <name type="scientific">Echinops telfairi</name>
    <name type="common">Lesser hedgehog tenrec</name>
    <dbReference type="NCBI Taxonomy" id="9371"/>
    <lineage>
        <taxon>Eukaryota</taxon>
        <taxon>Metazoa</taxon>
        <taxon>Chordata</taxon>
        <taxon>Craniata</taxon>
        <taxon>Vertebrata</taxon>
        <taxon>Euteleostomi</taxon>
        <taxon>Mammalia</taxon>
        <taxon>Eutheria</taxon>
        <taxon>Afrotheria</taxon>
        <taxon>Tenrecidae</taxon>
        <taxon>Tenrecinae</taxon>
        <taxon>Echinops</taxon>
    </lineage>
</organism>
<dbReference type="RefSeq" id="XP_045148328.1">
    <property type="nucleotide sequence ID" value="XM_045292393.1"/>
</dbReference>
<keyword evidence="1" id="KW-1185">Reference proteome</keyword>
<dbReference type="Proteomes" id="UP000694863">
    <property type="component" value="Unplaced"/>
</dbReference>
<name>A0AC55D9A8_ECHTE</name>
<proteinExistence type="predicted"/>
<evidence type="ECO:0000313" key="1">
    <source>
        <dbReference type="Proteomes" id="UP000694863"/>
    </source>
</evidence>
<reference evidence="2" key="1">
    <citation type="submission" date="2025-08" db="UniProtKB">
        <authorList>
            <consortium name="RefSeq"/>
        </authorList>
    </citation>
    <scope>IDENTIFICATION</scope>
</reference>
<sequence>MATVLTSLLCLGLSLGQKIQVQAGTLLKPTIWAEPGSTVMAGRPVTIWCQGSLEAMEYQLHKEGVRVLWDTQFPLEPRSKAKFSIQQLTVDFAGRYRCCYLSNIGRSALSDPLDLVMTGVYHKPSLSTLPGHTVVSGENVTLQCTSSKEVDTFFLSKDGAAGPLLYMRIQFQGRWKHGTFAMSPVTLTHAGTYRCYASRHTSPYLLSHPSDPLEITVPELTDAKSKTTAASQDYWVGNCVRLGLSVVILLILVAILAEAGLCQSQSQHDSMGWRPDDSHQRT</sequence>